<name>A0ABV6EC64_9GAMM</name>
<dbReference type="Pfam" id="PF04932">
    <property type="entry name" value="Wzy_C"/>
    <property type="match status" value="1"/>
</dbReference>
<dbReference type="EMBL" id="JBHLXG010000006">
    <property type="protein sequence ID" value="MFC0226526.1"/>
    <property type="molecule type" value="Genomic_DNA"/>
</dbReference>
<keyword evidence="7" id="KW-0436">Ligase</keyword>
<feature type="transmembrane region" description="Helical" evidence="5">
    <location>
        <begin position="32"/>
        <end position="47"/>
    </location>
</feature>
<feature type="transmembrane region" description="Helical" evidence="5">
    <location>
        <begin position="182"/>
        <end position="199"/>
    </location>
</feature>
<evidence type="ECO:0000256" key="2">
    <source>
        <dbReference type="ARBA" id="ARBA00022692"/>
    </source>
</evidence>
<protein>
    <submittedName>
        <fullName evidence="7">O-antigen ligase family protein</fullName>
    </submittedName>
</protein>
<feature type="transmembrane region" description="Helical" evidence="5">
    <location>
        <begin position="122"/>
        <end position="143"/>
    </location>
</feature>
<organism evidence="7 8">
    <name type="scientific">Serratia aquatilis</name>
    <dbReference type="NCBI Taxonomy" id="1737515"/>
    <lineage>
        <taxon>Bacteria</taxon>
        <taxon>Pseudomonadati</taxon>
        <taxon>Pseudomonadota</taxon>
        <taxon>Gammaproteobacteria</taxon>
        <taxon>Enterobacterales</taxon>
        <taxon>Yersiniaceae</taxon>
        <taxon>Serratia</taxon>
    </lineage>
</organism>
<reference evidence="7 8" key="1">
    <citation type="submission" date="2024-09" db="EMBL/GenBank/DDBJ databases">
        <authorList>
            <person name="Sun Q."/>
            <person name="Mori K."/>
        </authorList>
    </citation>
    <scope>NUCLEOTIDE SEQUENCE [LARGE SCALE GENOMIC DNA]</scope>
    <source>
        <strain evidence="7 8">CCM 8626</strain>
    </source>
</reference>
<sequence>MEKIEQRLYFVSFLLAISAIVLTLMMTSRQRELFYFSFYIAMIGLFVERKNIRLPKMDISYAIILIGLVKIIWTLVLYRHMPDYGLAGPQLDSGKKLIVGGVLVFYLNYFSHYLTTFNYRQYLLTGFALAFVLATGYGIYQVYHSIERIDFSTNRATVAAYIYSTLSILLVYLLIKLKKNTSYYVAAAAVIIISFLIVIMTGTRAAVLAHLFLMLLMILFHFRRIHLKPILIVLVLLGLVGMATYSKYIKPKIEQTSEEIMLYQKGDDLSSLGSRFSLWKVGFDIFLQHPFGNTVEARYAQAAEIIAKAPQNKTALTYINVHLHDELLEAASLQGVVGLLTVFFFYGYITMKSLVDKNTPLLMIGCCMIVYGLTDVLLTSPESVIFYLVCIALFKKQISTKNC</sequence>
<feature type="transmembrane region" description="Helical" evidence="5">
    <location>
        <begin position="229"/>
        <end position="248"/>
    </location>
</feature>
<evidence type="ECO:0000313" key="7">
    <source>
        <dbReference type="EMBL" id="MFC0226526.1"/>
    </source>
</evidence>
<feature type="transmembrane region" description="Helical" evidence="5">
    <location>
        <begin position="205"/>
        <end position="222"/>
    </location>
</feature>
<dbReference type="PANTHER" id="PTHR37422:SF17">
    <property type="entry name" value="O-ANTIGEN LIGASE"/>
    <property type="match status" value="1"/>
</dbReference>
<dbReference type="PANTHER" id="PTHR37422">
    <property type="entry name" value="TEICHURONIC ACID BIOSYNTHESIS PROTEIN TUAE"/>
    <property type="match status" value="1"/>
</dbReference>
<evidence type="ECO:0000256" key="4">
    <source>
        <dbReference type="ARBA" id="ARBA00023136"/>
    </source>
</evidence>
<feature type="domain" description="O-antigen ligase-related" evidence="6">
    <location>
        <begin position="190"/>
        <end position="342"/>
    </location>
</feature>
<keyword evidence="8" id="KW-1185">Reference proteome</keyword>
<feature type="transmembrane region" description="Helical" evidence="5">
    <location>
        <begin position="98"/>
        <end position="115"/>
    </location>
</feature>
<keyword evidence="3 5" id="KW-1133">Transmembrane helix</keyword>
<dbReference type="Proteomes" id="UP001589792">
    <property type="component" value="Unassembled WGS sequence"/>
</dbReference>
<dbReference type="InterPro" id="IPR007016">
    <property type="entry name" value="O-antigen_ligase-rel_domated"/>
</dbReference>
<gene>
    <name evidence="7" type="ORF">ACFFJ3_08445</name>
</gene>
<feature type="transmembrane region" description="Helical" evidence="5">
    <location>
        <begin position="155"/>
        <end position="175"/>
    </location>
</feature>
<evidence type="ECO:0000256" key="3">
    <source>
        <dbReference type="ARBA" id="ARBA00022989"/>
    </source>
</evidence>
<feature type="transmembrane region" description="Helical" evidence="5">
    <location>
        <begin position="331"/>
        <end position="349"/>
    </location>
</feature>
<dbReference type="InterPro" id="IPR051533">
    <property type="entry name" value="WaaL-like"/>
</dbReference>
<accession>A0ABV6EC64</accession>
<evidence type="ECO:0000259" key="6">
    <source>
        <dbReference type="Pfam" id="PF04932"/>
    </source>
</evidence>
<evidence type="ECO:0000313" key="8">
    <source>
        <dbReference type="Proteomes" id="UP001589792"/>
    </source>
</evidence>
<proteinExistence type="predicted"/>
<dbReference type="RefSeq" id="WP_380674227.1">
    <property type="nucleotide sequence ID" value="NZ_CP173186.1"/>
</dbReference>
<feature type="transmembrane region" description="Helical" evidence="5">
    <location>
        <begin position="59"/>
        <end position="78"/>
    </location>
</feature>
<evidence type="ECO:0000256" key="1">
    <source>
        <dbReference type="ARBA" id="ARBA00004141"/>
    </source>
</evidence>
<keyword evidence="2 5" id="KW-0812">Transmembrane</keyword>
<comment type="caution">
    <text evidence="7">The sequence shown here is derived from an EMBL/GenBank/DDBJ whole genome shotgun (WGS) entry which is preliminary data.</text>
</comment>
<feature type="transmembrane region" description="Helical" evidence="5">
    <location>
        <begin position="7"/>
        <end position="26"/>
    </location>
</feature>
<evidence type="ECO:0000256" key="5">
    <source>
        <dbReference type="SAM" id="Phobius"/>
    </source>
</evidence>
<comment type="subcellular location">
    <subcellularLocation>
        <location evidence="1">Membrane</location>
        <topology evidence="1">Multi-pass membrane protein</topology>
    </subcellularLocation>
</comment>
<feature type="transmembrane region" description="Helical" evidence="5">
    <location>
        <begin position="361"/>
        <end position="394"/>
    </location>
</feature>
<dbReference type="GO" id="GO:0016874">
    <property type="term" value="F:ligase activity"/>
    <property type="evidence" value="ECO:0007669"/>
    <property type="project" value="UniProtKB-KW"/>
</dbReference>
<keyword evidence="4 5" id="KW-0472">Membrane</keyword>